<sequence>MEIRRAVREELPRLMEIYDAARAFMRSRGNNVQWVGGYPSRELVLAGIDAGEQYVCLCEGRVVATFWFAVAPEPTYARIYEGRWLDEDRAGAPDEHAGRPYGVVHRLGSDGTCKGVGAACLDWCFERCGNIRVDTHADNTVMQTLLERSGYTRCGVIFLADGTPRDAFQKI</sequence>
<organism evidence="1">
    <name type="scientific">termite gut metagenome</name>
    <dbReference type="NCBI Taxonomy" id="433724"/>
    <lineage>
        <taxon>unclassified sequences</taxon>
        <taxon>metagenomes</taxon>
        <taxon>organismal metagenomes</taxon>
    </lineage>
</organism>
<keyword evidence="1" id="KW-0808">Transferase</keyword>
<dbReference type="InterPro" id="IPR016181">
    <property type="entry name" value="Acyl_CoA_acyltransferase"/>
</dbReference>
<dbReference type="GO" id="GO:0016740">
    <property type="term" value="F:transferase activity"/>
    <property type="evidence" value="ECO:0007669"/>
    <property type="project" value="UniProtKB-KW"/>
</dbReference>
<reference evidence="1" key="1">
    <citation type="submission" date="2012-10" db="EMBL/GenBank/DDBJ databases">
        <authorList>
            <person name="Sandrine L."/>
        </authorList>
    </citation>
    <scope>NUCLEOTIDE SEQUENCE</scope>
</reference>
<protein>
    <submittedName>
        <fullName evidence="1">Putative N-acetyltransferase</fullName>
    </submittedName>
</protein>
<dbReference type="SUPFAM" id="SSF55729">
    <property type="entry name" value="Acyl-CoA N-acyltransferases (Nat)"/>
    <property type="match status" value="1"/>
</dbReference>
<dbReference type="Gene3D" id="3.40.630.30">
    <property type="match status" value="1"/>
</dbReference>
<proteinExistence type="predicted"/>
<reference evidence="1" key="2">
    <citation type="journal article" date="2013" name="Biotechnol. Biofuels">
        <title>Mining for hemicellulases in the fungus-growing termite Pseudacanthotermes militaris using functional metagenomics.</title>
        <authorList>
            <person name="Bastien G."/>
            <person name="Arnal G."/>
            <person name="Bozonnet S."/>
            <person name="Laguerre S."/>
            <person name="Ferreira F."/>
            <person name="Faure R."/>
            <person name="Henrissat B."/>
            <person name="Lefevre F."/>
            <person name="Robe P."/>
            <person name="Bouchez O."/>
            <person name="Noirot C."/>
            <person name="Dumon C."/>
            <person name="O'Donohue M."/>
        </authorList>
    </citation>
    <scope>NUCLEOTIDE SEQUENCE</scope>
</reference>
<name>S0DDL6_9ZZZZ</name>
<dbReference type="EMBL" id="HF548287">
    <property type="protein sequence ID" value="CCO21173.1"/>
    <property type="molecule type" value="Genomic_DNA"/>
</dbReference>
<evidence type="ECO:0000313" key="1">
    <source>
        <dbReference type="EMBL" id="CCO21173.1"/>
    </source>
</evidence>
<gene>
    <name evidence="1" type="ORF">BN138_361</name>
</gene>
<accession>S0DDL6</accession>
<dbReference type="AlphaFoldDB" id="S0DDL6"/>